<reference evidence="1 2" key="1">
    <citation type="submission" date="2024-01" db="EMBL/GenBank/DDBJ databases">
        <title>The genomes of 5 underutilized Papilionoideae crops provide insights into root nodulation and disease resistanc.</title>
        <authorList>
            <person name="Jiang F."/>
        </authorList>
    </citation>
    <scope>NUCLEOTIDE SEQUENCE [LARGE SCALE GENOMIC DNA]</scope>
    <source>
        <strain evidence="1">LVBAO_FW01</strain>
        <tissue evidence="1">Leaves</tissue>
    </source>
</reference>
<dbReference type="EMBL" id="JAYMYQ010000008">
    <property type="protein sequence ID" value="KAK7314433.1"/>
    <property type="molecule type" value="Genomic_DNA"/>
</dbReference>
<gene>
    <name evidence="1" type="ORF">VNO77_32957</name>
</gene>
<dbReference type="AlphaFoldDB" id="A0AAN9Q000"/>
<proteinExistence type="predicted"/>
<accession>A0AAN9Q000</accession>
<organism evidence="1 2">
    <name type="scientific">Canavalia gladiata</name>
    <name type="common">Sword bean</name>
    <name type="synonym">Dolichos gladiatus</name>
    <dbReference type="NCBI Taxonomy" id="3824"/>
    <lineage>
        <taxon>Eukaryota</taxon>
        <taxon>Viridiplantae</taxon>
        <taxon>Streptophyta</taxon>
        <taxon>Embryophyta</taxon>
        <taxon>Tracheophyta</taxon>
        <taxon>Spermatophyta</taxon>
        <taxon>Magnoliopsida</taxon>
        <taxon>eudicotyledons</taxon>
        <taxon>Gunneridae</taxon>
        <taxon>Pentapetalae</taxon>
        <taxon>rosids</taxon>
        <taxon>fabids</taxon>
        <taxon>Fabales</taxon>
        <taxon>Fabaceae</taxon>
        <taxon>Papilionoideae</taxon>
        <taxon>50 kb inversion clade</taxon>
        <taxon>NPAAA clade</taxon>
        <taxon>indigoferoid/millettioid clade</taxon>
        <taxon>Phaseoleae</taxon>
        <taxon>Canavalia</taxon>
    </lineage>
</organism>
<protein>
    <submittedName>
        <fullName evidence="1">Uncharacterized protein</fullName>
    </submittedName>
</protein>
<dbReference type="Proteomes" id="UP001367508">
    <property type="component" value="Unassembled WGS sequence"/>
</dbReference>
<evidence type="ECO:0000313" key="2">
    <source>
        <dbReference type="Proteomes" id="UP001367508"/>
    </source>
</evidence>
<evidence type="ECO:0000313" key="1">
    <source>
        <dbReference type="EMBL" id="KAK7314433.1"/>
    </source>
</evidence>
<sequence length="73" mass="8350">MMALFWVYEGLKYNAAVMLGFCYTLQAHVADDTSHKVLASKTSEGTEKLHKSHFNRYKNLGAHHRRTKILSPV</sequence>
<keyword evidence="2" id="KW-1185">Reference proteome</keyword>
<name>A0AAN9Q000_CANGL</name>
<comment type="caution">
    <text evidence="1">The sequence shown here is derived from an EMBL/GenBank/DDBJ whole genome shotgun (WGS) entry which is preliminary data.</text>
</comment>